<accession>A0ABQ9AZR1</accession>
<sequence>MAASSSVRFLQRQSLHQISFLDTQHSSLSQDLLQTPIDSFEAWFKALSFSLDSMPIDTFYFCIWPWKFDSKYFCMVHQELLELRLNCHDPL</sequence>
<protein>
    <submittedName>
        <fullName evidence="1">Uncharacterized protein</fullName>
    </submittedName>
</protein>
<gene>
    <name evidence="1" type="ORF">OIU77_002851</name>
</gene>
<reference evidence="1" key="1">
    <citation type="submission" date="2022-10" db="EMBL/GenBank/DDBJ databases">
        <authorList>
            <person name="Hyden B.L."/>
            <person name="Feng K."/>
            <person name="Yates T."/>
            <person name="Jawdy S."/>
            <person name="Smart L.B."/>
            <person name="Muchero W."/>
        </authorList>
    </citation>
    <scope>NUCLEOTIDE SEQUENCE</scope>
    <source>
        <tissue evidence="1">Shoot tip</tissue>
    </source>
</reference>
<dbReference type="EMBL" id="JAPFFI010000014">
    <property type="protein sequence ID" value="KAJ6366349.1"/>
    <property type="molecule type" value="Genomic_DNA"/>
</dbReference>
<dbReference type="Proteomes" id="UP001141253">
    <property type="component" value="Chromosome 7"/>
</dbReference>
<evidence type="ECO:0000313" key="2">
    <source>
        <dbReference type="Proteomes" id="UP001141253"/>
    </source>
</evidence>
<organism evidence="1 2">
    <name type="scientific">Salix suchowensis</name>
    <dbReference type="NCBI Taxonomy" id="1278906"/>
    <lineage>
        <taxon>Eukaryota</taxon>
        <taxon>Viridiplantae</taxon>
        <taxon>Streptophyta</taxon>
        <taxon>Embryophyta</taxon>
        <taxon>Tracheophyta</taxon>
        <taxon>Spermatophyta</taxon>
        <taxon>Magnoliopsida</taxon>
        <taxon>eudicotyledons</taxon>
        <taxon>Gunneridae</taxon>
        <taxon>Pentapetalae</taxon>
        <taxon>rosids</taxon>
        <taxon>fabids</taxon>
        <taxon>Malpighiales</taxon>
        <taxon>Salicaceae</taxon>
        <taxon>Saliceae</taxon>
        <taxon>Salix</taxon>
    </lineage>
</organism>
<keyword evidence="2" id="KW-1185">Reference proteome</keyword>
<reference evidence="1" key="2">
    <citation type="journal article" date="2023" name="Int. J. Mol. Sci.">
        <title>De Novo Assembly and Annotation of 11 Diverse Shrub Willow (Salix) Genomes Reveals Novel Gene Organization in Sex-Linked Regions.</title>
        <authorList>
            <person name="Hyden B."/>
            <person name="Feng K."/>
            <person name="Yates T.B."/>
            <person name="Jawdy S."/>
            <person name="Cereghino C."/>
            <person name="Smart L.B."/>
            <person name="Muchero W."/>
        </authorList>
    </citation>
    <scope>NUCLEOTIDE SEQUENCE</scope>
    <source>
        <tissue evidence="1">Shoot tip</tissue>
    </source>
</reference>
<name>A0ABQ9AZR1_9ROSI</name>
<proteinExistence type="predicted"/>
<comment type="caution">
    <text evidence="1">The sequence shown here is derived from an EMBL/GenBank/DDBJ whole genome shotgun (WGS) entry which is preliminary data.</text>
</comment>
<evidence type="ECO:0000313" key="1">
    <source>
        <dbReference type="EMBL" id="KAJ6366349.1"/>
    </source>
</evidence>